<sequence length="162" mass="17227">MPPPPPRRIREDLIRTQITTSPSAKLLSPVTAALYTRVPPSADITRDGNAGAGGEETATSPSFAALLSQPRRSRARGRSVREQPRQGAGGRRVSDSGSFTVGIRDGADPEPFSPSFQYGFNMSGSRYGFNMSGSRSVGVTNELCDPPRRPHSGGAAPRFGIQ</sequence>
<keyword evidence="3" id="KW-1185">Reference proteome</keyword>
<feature type="region of interest" description="Disordered" evidence="1">
    <location>
        <begin position="140"/>
        <end position="162"/>
    </location>
</feature>
<dbReference type="Proteomes" id="UP001152622">
    <property type="component" value="Chromosome 16"/>
</dbReference>
<comment type="caution">
    <text evidence="2">The sequence shown here is derived from an EMBL/GenBank/DDBJ whole genome shotgun (WGS) entry which is preliminary data.</text>
</comment>
<feature type="region of interest" description="Disordered" evidence="1">
    <location>
        <begin position="36"/>
        <end position="113"/>
    </location>
</feature>
<evidence type="ECO:0000313" key="2">
    <source>
        <dbReference type="EMBL" id="KAJ8339983.1"/>
    </source>
</evidence>
<reference evidence="2" key="1">
    <citation type="journal article" date="2023" name="Science">
        <title>Genome structures resolve the early diversification of teleost fishes.</title>
        <authorList>
            <person name="Parey E."/>
            <person name="Louis A."/>
            <person name="Montfort J."/>
            <person name="Bouchez O."/>
            <person name="Roques C."/>
            <person name="Iampietro C."/>
            <person name="Lluch J."/>
            <person name="Castinel A."/>
            <person name="Donnadieu C."/>
            <person name="Desvignes T."/>
            <person name="Floi Bucao C."/>
            <person name="Jouanno E."/>
            <person name="Wen M."/>
            <person name="Mejri S."/>
            <person name="Dirks R."/>
            <person name="Jansen H."/>
            <person name="Henkel C."/>
            <person name="Chen W.J."/>
            <person name="Zahm M."/>
            <person name="Cabau C."/>
            <person name="Klopp C."/>
            <person name="Thompson A.W."/>
            <person name="Robinson-Rechavi M."/>
            <person name="Braasch I."/>
            <person name="Lecointre G."/>
            <person name="Bobe J."/>
            <person name="Postlethwait J.H."/>
            <person name="Berthelot C."/>
            <person name="Roest Crollius H."/>
            <person name="Guiguen Y."/>
        </authorList>
    </citation>
    <scope>NUCLEOTIDE SEQUENCE</scope>
    <source>
        <strain evidence="2">WJC10195</strain>
    </source>
</reference>
<evidence type="ECO:0000256" key="1">
    <source>
        <dbReference type="SAM" id="MobiDB-lite"/>
    </source>
</evidence>
<proteinExistence type="predicted"/>
<name>A0A9Q1EJJ9_SYNKA</name>
<dbReference type="EMBL" id="JAINUF010000016">
    <property type="protein sequence ID" value="KAJ8339983.1"/>
    <property type="molecule type" value="Genomic_DNA"/>
</dbReference>
<protein>
    <submittedName>
        <fullName evidence="2">Uncharacterized protein</fullName>
    </submittedName>
</protein>
<dbReference type="AlphaFoldDB" id="A0A9Q1EJJ9"/>
<evidence type="ECO:0000313" key="3">
    <source>
        <dbReference type="Proteomes" id="UP001152622"/>
    </source>
</evidence>
<gene>
    <name evidence="2" type="ORF">SKAU_G00346160</name>
</gene>
<feature type="region of interest" description="Disordered" evidence="1">
    <location>
        <begin position="1"/>
        <end position="22"/>
    </location>
</feature>
<accession>A0A9Q1EJJ9</accession>
<organism evidence="2 3">
    <name type="scientific">Synaphobranchus kaupii</name>
    <name type="common">Kaup's arrowtooth eel</name>
    <dbReference type="NCBI Taxonomy" id="118154"/>
    <lineage>
        <taxon>Eukaryota</taxon>
        <taxon>Metazoa</taxon>
        <taxon>Chordata</taxon>
        <taxon>Craniata</taxon>
        <taxon>Vertebrata</taxon>
        <taxon>Euteleostomi</taxon>
        <taxon>Actinopterygii</taxon>
        <taxon>Neopterygii</taxon>
        <taxon>Teleostei</taxon>
        <taxon>Anguilliformes</taxon>
        <taxon>Synaphobranchidae</taxon>
        <taxon>Synaphobranchus</taxon>
    </lineage>
</organism>